<dbReference type="InterPro" id="IPR025992">
    <property type="entry name" value="Haem-bd"/>
</dbReference>
<dbReference type="EMBL" id="CP011390">
    <property type="protein sequence ID" value="ANE53277.1"/>
    <property type="molecule type" value="Genomic_DNA"/>
</dbReference>
<reference evidence="3" key="1">
    <citation type="submission" date="2015-01" db="EMBL/GenBank/DDBJ databases">
        <title>Flavisolibacter sp./LCS9/ whole genome sequencing.</title>
        <authorList>
            <person name="Kim M.K."/>
            <person name="Srinivasan S."/>
            <person name="Lee J.-J."/>
        </authorList>
    </citation>
    <scope>NUCLEOTIDE SEQUENCE [LARGE SCALE GENOMIC DNA]</scope>
    <source>
        <strain evidence="3">LCS9</strain>
    </source>
</reference>
<dbReference type="OrthoDB" id="196738at2"/>
<evidence type="ECO:0000313" key="3">
    <source>
        <dbReference type="Proteomes" id="UP000077177"/>
    </source>
</evidence>
<accession>A0A172U2R4</accession>
<keyword evidence="3" id="KW-1185">Reference proteome</keyword>
<proteinExistence type="predicted"/>
<dbReference type="KEGG" id="fla:SY85_02570"/>
<dbReference type="Proteomes" id="UP000077177">
    <property type="component" value="Chromosome"/>
</dbReference>
<dbReference type="RefSeq" id="WP_066409268.1">
    <property type="nucleotide sequence ID" value="NZ_CP011390.1"/>
</dbReference>
<feature type="domain" description="Haem-binding" evidence="1">
    <location>
        <begin position="10"/>
        <end position="145"/>
    </location>
</feature>
<sequence length="151" mass="17675">MKRKILITLLVLFIAIQFIRPKANNGAALQSTDYTHYVSVPTNVQQLLEKSCYDCHSNHTNYPWYSYINPVGLWLNNHIDDGKREINFSDFSKWDKKKMAHKLQEVAEQVEKGDMPLKSYTLIHTDAKLNEQERNIIIQWAKGEQERLSKP</sequence>
<dbReference type="Pfam" id="PF14376">
    <property type="entry name" value="Haem_bd"/>
    <property type="match status" value="1"/>
</dbReference>
<evidence type="ECO:0000313" key="2">
    <source>
        <dbReference type="EMBL" id="ANE53277.1"/>
    </source>
</evidence>
<reference evidence="2 3" key="2">
    <citation type="journal article" date="2016" name="Int. J. Syst. Evol. Microbiol.">
        <title>Flavisolibacter tropicus sp. nov., isolated from tropical soil.</title>
        <authorList>
            <person name="Lee J.J."/>
            <person name="Kang M.S."/>
            <person name="Kim G.S."/>
            <person name="Lee C.S."/>
            <person name="Lim S."/>
            <person name="Lee J."/>
            <person name="Roh S.H."/>
            <person name="Kang H."/>
            <person name="Ha J.M."/>
            <person name="Bae S."/>
            <person name="Jung H.Y."/>
            <person name="Kim M.K."/>
        </authorList>
    </citation>
    <scope>NUCLEOTIDE SEQUENCE [LARGE SCALE GENOMIC DNA]</scope>
    <source>
        <strain evidence="2 3">LCS9</strain>
    </source>
</reference>
<dbReference type="SMART" id="SM01235">
    <property type="entry name" value="Haem_bd"/>
    <property type="match status" value="1"/>
</dbReference>
<dbReference type="AlphaFoldDB" id="A0A172U2R4"/>
<name>A0A172U2R4_9BACT</name>
<protein>
    <submittedName>
        <fullName evidence="2">Cytochrome C</fullName>
    </submittedName>
</protein>
<evidence type="ECO:0000259" key="1">
    <source>
        <dbReference type="SMART" id="SM01235"/>
    </source>
</evidence>
<dbReference type="STRING" id="1492898.SY85_02570"/>
<gene>
    <name evidence="2" type="ORF">SY85_02570</name>
</gene>
<dbReference type="PATRIC" id="fig|1492898.3.peg.560"/>
<organism evidence="2 3">
    <name type="scientific">Flavisolibacter tropicus</name>
    <dbReference type="NCBI Taxonomy" id="1492898"/>
    <lineage>
        <taxon>Bacteria</taxon>
        <taxon>Pseudomonadati</taxon>
        <taxon>Bacteroidota</taxon>
        <taxon>Chitinophagia</taxon>
        <taxon>Chitinophagales</taxon>
        <taxon>Chitinophagaceae</taxon>
        <taxon>Flavisolibacter</taxon>
    </lineage>
</organism>